<sequence length="101" mass="11207">MNSVDIFLLPQNTPSAGRNTSLFAVLRAMPFVVITLPSVGTVHLIPQQKDTPNTNFCIRLKWVNYFLWGASVPAMCLGDVIGKLLRFKIHPHQVGMGDSKE</sequence>
<reference evidence="2" key="1">
    <citation type="submission" date="2019-02" db="EMBL/GenBank/DDBJ databases">
        <authorList>
            <person name="Gruber-Vodicka R. H."/>
            <person name="Seah K. B. B."/>
        </authorList>
    </citation>
    <scope>NUCLEOTIDE SEQUENCE</scope>
    <source>
        <strain evidence="2">BECK_BZ163</strain>
        <strain evidence="3">BECK_BZ164</strain>
    </source>
</reference>
<protein>
    <submittedName>
        <fullName evidence="2">Uncharacterized protein</fullName>
    </submittedName>
</protein>
<evidence type="ECO:0000313" key="2">
    <source>
        <dbReference type="EMBL" id="VFJ71912.1"/>
    </source>
</evidence>
<gene>
    <name evidence="2" type="ORF">BECKFM1743A_GA0114220_106101</name>
    <name evidence="3" type="ORF">BECKFM1743B_GA0114221_105964</name>
</gene>
<feature type="transmembrane region" description="Helical" evidence="1">
    <location>
        <begin position="21"/>
        <end position="45"/>
    </location>
</feature>
<accession>A0A450TT92</accession>
<feature type="transmembrane region" description="Helical" evidence="1">
    <location>
        <begin position="65"/>
        <end position="85"/>
    </location>
</feature>
<keyword evidence="1" id="KW-1133">Transmembrane helix</keyword>
<keyword evidence="1" id="KW-0472">Membrane</keyword>
<dbReference type="EMBL" id="CAADEZ010000610">
    <property type="protein sequence ID" value="VFJ71912.1"/>
    <property type="molecule type" value="Genomic_DNA"/>
</dbReference>
<proteinExistence type="predicted"/>
<keyword evidence="1" id="KW-0812">Transmembrane</keyword>
<name>A0A450TT92_9GAMM</name>
<dbReference type="AlphaFoldDB" id="A0A450TT92"/>
<evidence type="ECO:0000256" key="1">
    <source>
        <dbReference type="SAM" id="Phobius"/>
    </source>
</evidence>
<evidence type="ECO:0000313" key="3">
    <source>
        <dbReference type="EMBL" id="VFK19109.1"/>
    </source>
</evidence>
<dbReference type="EMBL" id="CAADFL010000596">
    <property type="protein sequence ID" value="VFK19109.1"/>
    <property type="molecule type" value="Genomic_DNA"/>
</dbReference>
<organism evidence="2">
    <name type="scientific">Candidatus Kentrum sp. FM</name>
    <dbReference type="NCBI Taxonomy" id="2126340"/>
    <lineage>
        <taxon>Bacteria</taxon>
        <taxon>Pseudomonadati</taxon>
        <taxon>Pseudomonadota</taxon>
        <taxon>Gammaproteobacteria</taxon>
        <taxon>Candidatus Kentrum</taxon>
    </lineage>
</organism>